<dbReference type="AlphaFoldDB" id="A0A076IVL1"/>
<keyword evidence="3 7" id="KW-0732">Signal</keyword>
<evidence type="ECO:0000256" key="2">
    <source>
        <dbReference type="ARBA" id="ARBA00006275"/>
    </source>
</evidence>
<dbReference type="KEGG" id="bdo:EL88_18765"/>
<dbReference type="GeneID" id="93445627"/>
<evidence type="ECO:0000313" key="17">
    <source>
        <dbReference type="EMBL" id="WHX10905.1"/>
    </source>
</evidence>
<dbReference type="RefSeq" id="WP_007836406.1">
    <property type="nucleotide sequence ID" value="NZ_BAABYF010000001.1"/>
</dbReference>
<dbReference type="Proteomes" id="UP001055104">
    <property type="component" value="Unassembled WGS sequence"/>
</dbReference>
<reference evidence="15" key="6">
    <citation type="submission" date="2023-10" db="EMBL/GenBank/DDBJ databases">
        <title>Genome of Potential pathogenic bacteria in Crohn's disease.</title>
        <authorList>
            <person name="Rodriguez-Palacios A."/>
        </authorList>
    </citation>
    <scope>NUCLEOTIDE SEQUENCE</scope>
    <source>
        <strain evidence="15">CavFT-hAR62</strain>
    </source>
</reference>
<feature type="domain" description="SusD-like N-terminal" evidence="9">
    <location>
        <begin position="106"/>
        <end position="245"/>
    </location>
</feature>
<reference evidence="10" key="4">
    <citation type="submission" date="2022-01" db="EMBL/GenBank/DDBJ databases">
        <title>Novel bile acid biosynthetic pathways are enriched in the microbiome of centenarians.</title>
        <authorList>
            <person name="Sato Y."/>
            <person name="Atarashi K."/>
            <person name="Plichta R.D."/>
            <person name="Arai Y."/>
            <person name="Sasajima S."/>
            <person name="Kearney M.S."/>
            <person name="Suda W."/>
            <person name="Takeshita K."/>
            <person name="Sasaki T."/>
            <person name="Okamoto S."/>
            <person name="Skelly N.A."/>
            <person name="Okamura Y."/>
            <person name="Vlamakis H."/>
            <person name="Li Y."/>
            <person name="Tanoue T."/>
            <person name="Takei H."/>
            <person name="Nittono H."/>
            <person name="Narushima S."/>
            <person name="Irie J."/>
            <person name="Itoh H."/>
            <person name="Moriya K."/>
            <person name="Sugiura Y."/>
            <person name="Suematsu M."/>
            <person name="Moritoki N."/>
            <person name="Shibata S."/>
            <person name="Littman R.D."/>
            <person name="Fischbach A.M."/>
            <person name="Uwamino Y."/>
            <person name="Inoue T."/>
            <person name="Honda A."/>
            <person name="Hattori M."/>
            <person name="Murai T."/>
            <person name="Xavier J.R."/>
            <person name="Hirose N."/>
            <person name="Honda K."/>
        </authorList>
    </citation>
    <scope>NUCLEOTIDE SEQUENCE</scope>
    <source>
        <strain evidence="10">CE91-St7</strain>
    </source>
</reference>
<feature type="domain" description="RagB/SusD" evidence="8">
    <location>
        <begin position="344"/>
        <end position="508"/>
    </location>
</feature>
<dbReference type="EMBL" id="JAHOAX010000036">
    <property type="protein sequence ID" value="MBV3125645.1"/>
    <property type="molecule type" value="Genomic_DNA"/>
</dbReference>
<dbReference type="GO" id="GO:0009279">
    <property type="term" value="C:cell outer membrane"/>
    <property type="evidence" value="ECO:0007669"/>
    <property type="project" value="UniProtKB-SubCell"/>
</dbReference>
<sequence length="513" mass="57153">MKKIFKYIFAGMAAMSVVACSEDALETSPSSSVSGNELLGTATNALVSLNGVYRAMYTAGVSNSSNTHQCFGITAYNLVADVMGEDCIMNGQGSGWFWYDCVYNVKSRYTSTGWRSYDMWNGYYTWISNVNYILAEEETMSGSETEKNYVLGQAYAVRAYSYFMLAQMFSRTYKGHESEPCVPLYTEPTDIATEGKGRATVEEVYQQITSDLDKAITMLGNSGKRKHISHINEAVASGIKARVALVMEDWQTALDAANAAISKSGCSIGTGTAVTGGMNDATANNVMWAAEIIADQSGMYAGFFTHMDADQGKYGASARKQINKLLYAKLGTNDVRKKWWNPQDENNEKNGYQQEKFKFKDYAKWTGDYIFMRIEEMFLTAAEASCRLNDDKGAQLMLNSLMQKRDEDYTCKKTGTALGKLTSDETGSLLEEIIIQRRIELWGEFGRIYDIRRLKQGFRRTADMGWPSSALIAGTDTEDPESYAWVLTIPQTEFDGNPNMDPSKDQNPIGDHK</sequence>
<evidence type="ECO:0000313" key="20">
    <source>
        <dbReference type="Proteomes" id="UP000481700"/>
    </source>
</evidence>
<comment type="similarity">
    <text evidence="2">Belongs to the SusD family.</text>
</comment>
<dbReference type="eggNOG" id="COG0457">
    <property type="taxonomic scope" value="Bacteria"/>
</dbReference>
<evidence type="ECO:0000313" key="18">
    <source>
        <dbReference type="Proteomes" id="UP000441162"/>
    </source>
</evidence>
<organism evidence="11 20">
    <name type="scientific">Phocaeicola dorei</name>
    <dbReference type="NCBI Taxonomy" id="357276"/>
    <lineage>
        <taxon>Bacteria</taxon>
        <taxon>Pseudomonadati</taxon>
        <taxon>Bacteroidota</taxon>
        <taxon>Bacteroidia</taxon>
        <taxon>Bacteroidales</taxon>
        <taxon>Bacteroidaceae</taxon>
        <taxon>Phocaeicola</taxon>
    </lineage>
</organism>
<evidence type="ECO:0000256" key="4">
    <source>
        <dbReference type="ARBA" id="ARBA00023136"/>
    </source>
</evidence>
<evidence type="ECO:0000313" key="13">
    <source>
        <dbReference type="EMBL" id="KAA5406927.1"/>
    </source>
</evidence>
<reference evidence="18 19" key="1">
    <citation type="journal article" date="2019" name="Nat. Med.">
        <title>A library of human gut bacterial isolates paired with longitudinal multiomics data enables mechanistic microbiome research.</title>
        <authorList>
            <person name="Poyet M."/>
            <person name="Groussin M."/>
            <person name="Gibbons S.M."/>
            <person name="Avila-Pacheco J."/>
            <person name="Jiang X."/>
            <person name="Kearney S.M."/>
            <person name="Perrotta A.R."/>
            <person name="Berdy B."/>
            <person name="Zhao S."/>
            <person name="Lieberman T.D."/>
            <person name="Swanson P.K."/>
            <person name="Smith M."/>
            <person name="Roesemann S."/>
            <person name="Alexander J.E."/>
            <person name="Rich S.A."/>
            <person name="Livny J."/>
            <person name="Vlamakis H."/>
            <person name="Clish C."/>
            <person name="Bullock K."/>
            <person name="Deik A."/>
            <person name="Scott J."/>
            <person name="Pierce K.A."/>
            <person name="Xavier R.J."/>
            <person name="Alm E.J."/>
        </authorList>
    </citation>
    <scope>NUCLEOTIDE SEQUENCE [LARGE SCALE GENOMIC DNA]</scope>
    <source>
        <strain evidence="12 19">BIOML-A1</strain>
        <strain evidence="11 20">BIOML-A25</strain>
        <strain evidence="13 18">BIOML-A4</strain>
    </source>
</reference>
<evidence type="ECO:0000256" key="7">
    <source>
        <dbReference type="SAM" id="SignalP"/>
    </source>
</evidence>
<gene>
    <name evidence="10" type="ORF">CE91St7_21110</name>
    <name evidence="13" type="ORF">F2Y51_05455</name>
    <name evidence="12" type="ORF">F2Y58_04855</name>
    <name evidence="11" type="ORF">F2Z07_21995</name>
    <name evidence="16" type="ORF">GKD17_02910</name>
    <name evidence="14" type="ORF">KSU80_21080</name>
    <name evidence="17" type="ORF">QNN11_05730</name>
    <name evidence="15" type="ORF">RVH45_12775</name>
</gene>
<dbReference type="Proteomes" id="UP001177934">
    <property type="component" value="Chromosome"/>
</dbReference>
<dbReference type="EMBL" id="VVZA01000003">
    <property type="protein sequence ID" value="KAA5406927.1"/>
    <property type="molecule type" value="Genomic_DNA"/>
</dbReference>
<evidence type="ECO:0000256" key="6">
    <source>
        <dbReference type="SAM" id="MobiDB-lite"/>
    </source>
</evidence>
<dbReference type="Gene3D" id="1.25.40.390">
    <property type="match status" value="1"/>
</dbReference>
<feature type="region of interest" description="Disordered" evidence="6">
    <location>
        <begin position="492"/>
        <end position="513"/>
    </location>
</feature>
<evidence type="ECO:0000313" key="19">
    <source>
        <dbReference type="Proteomes" id="UP000481616"/>
    </source>
</evidence>
<dbReference type="Proteomes" id="UP001181086">
    <property type="component" value="Unassembled WGS sequence"/>
</dbReference>
<reference evidence="14" key="3">
    <citation type="submission" date="2021-06" db="EMBL/GenBank/DDBJ databases">
        <title>Collection of gut derived symbiotic bacterial strains cultured from healthy donors.</title>
        <authorList>
            <person name="Lin H."/>
            <person name="Littmann E."/>
            <person name="Pamer E.G."/>
        </authorList>
    </citation>
    <scope>NUCLEOTIDE SEQUENCE</scope>
    <source>
        <strain evidence="14">MSK.5.10</strain>
    </source>
</reference>
<reference evidence="16 21" key="2">
    <citation type="submission" date="2019-11" db="EMBL/GenBank/DDBJ databases">
        <title>Complete genome sequence of Bacteroides dorei DSM 17855.</title>
        <authorList>
            <person name="Russell J.T."/>
        </authorList>
    </citation>
    <scope>NUCLEOTIDE SEQUENCE [LARGE SCALE GENOMIC DNA]</scope>
    <source>
        <strain evidence="16 21">DSM 17855</strain>
    </source>
</reference>
<evidence type="ECO:0000313" key="16">
    <source>
        <dbReference type="EMBL" id="QJR75404.1"/>
    </source>
</evidence>
<name>A0A076IVL1_9BACT</name>
<dbReference type="InterPro" id="IPR011990">
    <property type="entry name" value="TPR-like_helical_dom_sf"/>
</dbReference>
<dbReference type="EMBL" id="JAWDEV010000010">
    <property type="protein sequence ID" value="MDU0270741.1"/>
    <property type="molecule type" value="Genomic_DNA"/>
</dbReference>
<evidence type="ECO:0000256" key="5">
    <source>
        <dbReference type="ARBA" id="ARBA00023237"/>
    </source>
</evidence>
<dbReference type="EMBL" id="CP126056">
    <property type="protein sequence ID" value="WHX10905.1"/>
    <property type="molecule type" value="Genomic_DNA"/>
</dbReference>
<proteinExistence type="inferred from homology"/>
<dbReference type="Pfam" id="PF14322">
    <property type="entry name" value="SusD-like_3"/>
    <property type="match status" value="1"/>
</dbReference>
<evidence type="ECO:0000259" key="8">
    <source>
        <dbReference type="Pfam" id="PF07980"/>
    </source>
</evidence>
<evidence type="ECO:0000313" key="12">
    <source>
        <dbReference type="EMBL" id="KAA5399985.1"/>
    </source>
</evidence>
<keyword evidence="4" id="KW-0472">Membrane</keyword>
<reference evidence="17" key="5">
    <citation type="journal article" date="2023" name="Nat. Commun.">
        <title>Identification of a novel Human Milk Oligosaccharides utilization cluster in the infant gut commensal Bacteroides dorei.</title>
        <authorList>
            <person name="Kijner S."/>
            <person name="Ennis D."/>
            <person name="Shmorak S."/>
            <person name="Florentin A."/>
            <person name="Yassour M."/>
        </authorList>
    </citation>
    <scope>NUCLEOTIDE SEQUENCE</scope>
    <source>
        <strain evidence="17">2</strain>
    </source>
</reference>
<dbReference type="CDD" id="cd08977">
    <property type="entry name" value="SusD"/>
    <property type="match status" value="1"/>
</dbReference>
<evidence type="ECO:0000256" key="3">
    <source>
        <dbReference type="ARBA" id="ARBA00022729"/>
    </source>
</evidence>
<evidence type="ECO:0000313" key="21">
    <source>
        <dbReference type="Proteomes" id="UP000500949"/>
    </source>
</evidence>
<evidence type="ECO:0000313" key="10">
    <source>
        <dbReference type="EMBL" id="GKH81227.1"/>
    </source>
</evidence>
<dbReference type="EMBL" id="VVZV01000049">
    <property type="protein sequence ID" value="KAA5313803.1"/>
    <property type="molecule type" value="Genomic_DNA"/>
</dbReference>
<dbReference type="PROSITE" id="PS51257">
    <property type="entry name" value="PROKAR_LIPOPROTEIN"/>
    <property type="match status" value="1"/>
</dbReference>
<dbReference type="Proteomes" id="UP000441162">
    <property type="component" value="Unassembled WGS sequence"/>
</dbReference>
<keyword evidence="5" id="KW-0998">Cell outer membrane</keyword>
<evidence type="ECO:0000313" key="11">
    <source>
        <dbReference type="EMBL" id="KAA5313803.1"/>
    </source>
</evidence>
<dbReference type="EMBL" id="CP046176">
    <property type="protein sequence ID" value="QJR75404.1"/>
    <property type="molecule type" value="Genomic_DNA"/>
</dbReference>
<dbReference type="EMBL" id="BQOB01000001">
    <property type="protein sequence ID" value="GKH81227.1"/>
    <property type="molecule type" value="Genomic_DNA"/>
</dbReference>
<comment type="subcellular location">
    <subcellularLocation>
        <location evidence="1">Cell outer membrane</location>
    </subcellularLocation>
</comment>
<feature type="signal peptide" evidence="7">
    <location>
        <begin position="1"/>
        <end position="21"/>
    </location>
</feature>
<dbReference type="Proteomes" id="UP000481700">
    <property type="component" value="Unassembled WGS sequence"/>
</dbReference>
<dbReference type="Proteomes" id="UP000500949">
    <property type="component" value="Chromosome"/>
</dbReference>
<dbReference type="InterPro" id="IPR033985">
    <property type="entry name" value="SusD-like_N"/>
</dbReference>
<feature type="chain" id="PRO_5014216600" evidence="7">
    <location>
        <begin position="22"/>
        <end position="513"/>
    </location>
</feature>
<evidence type="ECO:0000259" key="9">
    <source>
        <dbReference type="Pfam" id="PF14322"/>
    </source>
</evidence>
<dbReference type="EMBL" id="VVYY01000003">
    <property type="protein sequence ID" value="KAA5399985.1"/>
    <property type="molecule type" value="Genomic_DNA"/>
</dbReference>
<dbReference type="InterPro" id="IPR012944">
    <property type="entry name" value="SusD_RagB_dom"/>
</dbReference>
<dbReference type="Proteomes" id="UP000777173">
    <property type="component" value="Unassembled WGS sequence"/>
</dbReference>
<accession>A0A076IVL1</accession>
<dbReference type="Pfam" id="PF07980">
    <property type="entry name" value="SusD_RagB"/>
    <property type="match status" value="1"/>
</dbReference>
<protein>
    <submittedName>
        <fullName evidence="10 11">Membrane protein</fullName>
    </submittedName>
</protein>
<evidence type="ECO:0000256" key="1">
    <source>
        <dbReference type="ARBA" id="ARBA00004442"/>
    </source>
</evidence>
<dbReference type="Proteomes" id="UP000481616">
    <property type="component" value="Unassembled WGS sequence"/>
</dbReference>
<evidence type="ECO:0000313" key="14">
    <source>
        <dbReference type="EMBL" id="MBV3125645.1"/>
    </source>
</evidence>
<evidence type="ECO:0000313" key="15">
    <source>
        <dbReference type="EMBL" id="MDU0270741.1"/>
    </source>
</evidence>
<dbReference type="SUPFAM" id="SSF48452">
    <property type="entry name" value="TPR-like"/>
    <property type="match status" value="1"/>
</dbReference>